<keyword evidence="2" id="KW-0863">Zinc-finger</keyword>
<dbReference type="Gene3D" id="1.20.120.910">
    <property type="entry name" value="DksA, coiled-coil domain"/>
    <property type="match status" value="1"/>
</dbReference>
<dbReference type="Pfam" id="PF01258">
    <property type="entry name" value="zf-dskA_traR"/>
    <property type="match status" value="1"/>
</dbReference>
<feature type="zinc finger region" description="dksA C4-type" evidence="4">
    <location>
        <begin position="75"/>
        <end position="99"/>
    </location>
</feature>
<dbReference type="InterPro" id="IPR000962">
    <property type="entry name" value="Znf_DskA_TraR"/>
</dbReference>
<dbReference type="PROSITE" id="PS51128">
    <property type="entry name" value="ZF_DKSA_2"/>
    <property type="match status" value="1"/>
</dbReference>
<dbReference type="EMBL" id="JAMYJR010000084">
    <property type="protein sequence ID" value="MCO8278063.1"/>
    <property type="molecule type" value="Genomic_DNA"/>
</dbReference>
<evidence type="ECO:0000256" key="3">
    <source>
        <dbReference type="ARBA" id="ARBA00022833"/>
    </source>
</evidence>
<keyword evidence="7" id="KW-1185">Reference proteome</keyword>
<sequence length="105" mass="11270">MTIDIETTGRGQFAAVRATLSEDFATQTARLQQLTAASDSAEAHNRAAMLTATRQNLDQISGALRRIADGTYGACVQCGSAIPPERLEILPHAQHCVPCKEKHHG</sequence>
<protein>
    <submittedName>
        <fullName evidence="6">TraR/DksA C4-type zinc finger protein</fullName>
    </submittedName>
</protein>
<keyword evidence="1" id="KW-0479">Metal-binding</keyword>
<proteinExistence type="predicted"/>
<comment type="caution">
    <text evidence="6">The sequence shown here is derived from an EMBL/GenBank/DDBJ whole genome shotgun (WGS) entry which is preliminary data.</text>
</comment>
<dbReference type="Proteomes" id="UP001523369">
    <property type="component" value="Unassembled WGS sequence"/>
</dbReference>
<name>A0ABT1E4M0_9ACTN</name>
<evidence type="ECO:0000313" key="6">
    <source>
        <dbReference type="EMBL" id="MCO8278063.1"/>
    </source>
</evidence>
<reference evidence="6 7" key="1">
    <citation type="submission" date="2022-06" db="EMBL/GenBank/DDBJ databases">
        <title>New Species of the Genus Actinoplanes, ActinopZanes ferrugineus.</title>
        <authorList>
            <person name="Ding P."/>
        </authorList>
    </citation>
    <scope>NUCLEOTIDE SEQUENCE [LARGE SCALE GENOMIC DNA]</scope>
    <source>
        <strain evidence="6 7">TRM88003</strain>
    </source>
</reference>
<evidence type="ECO:0000259" key="5">
    <source>
        <dbReference type="Pfam" id="PF01258"/>
    </source>
</evidence>
<keyword evidence="3" id="KW-0862">Zinc</keyword>
<gene>
    <name evidence="6" type="ORF">M1L60_46605</name>
</gene>
<organism evidence="6 7">
    <name type="scientific">Paractinoplanes aksuensis</name>
    <dbReference type="NCBI Taxonomy" id="2939490"/>
    <lineage>
        <taxon>Bacteria</taxon>
        <taxon>Bacillati</taxon>
        <taxon>Actinomycetota</taxon>
        <taxon>Actinomycetes</taxon>
        <taxon>Micromonosporales</taxon>
        <taxon>Micromonosporaceae</taxon>
        <taxon>Paractinoplanes</taxon>
    </lineage>
</organism>
<dbReference type="RefSeq" id="WP_253244061.1">
    <property type="nucleotide sequence ID" value="NZ_JAMYJR010000084.1"/>
</dbReference>
<evidence type="ECO:0000313" key="7">
    <source>
        <dbReference type="Proteomes" id="UP001523369"/>
    </source>
</evidence>
<dbReference type="PANTHER" id="PTHR33823:SF4">
    <property type="entry name" value="GENERAL STRESS PROTEIN 16O"/>
    <property type="match status" value="1"/>
</dbReference>
<evidence type="ECO:0000256" key="2">
    <source>
        <dbReference type="ARBA" id="ARBA00022771"/>
    </source>
</evidence>
<dbReference type="PANTHER" id="PTHR33823">
    <property type="entry name" value="RNA POLYMERASE-BINDING TRANSCRIPTION FACTOR DKSA-RELATED"/>
    <property type="match status" value="1"/>
</dbReference>
<feature type="domain" description="Zinc finger DksA/TraR C4-type" evidence="5">
    <location>
        <begin position="70"/>
        <end position="103"/>
    </location>
</feature>
<dbReference type="SUPFAM" id="SSF57716">
    <property type="entry name" value="Glucocorticoid receptor-like (DNA-binding domain)"/>
    <property type="match status" value="1"/>
</dbReference>
<accession>A0ABT1E4M0</accession>
<evidence type="ECO:0000256" key="4">
    <source>
        <dbReference type="PROSITE-ProRule" id="PRU00510"/>
    </source>
</evidence>
<evidence type="ECO:0000256" key="1">
    <source>
        <dbReference type="ARBA" id="ARBA00022723"/>
    </source>
</evidence>